<dbReference type="Pfam" id="PF02811">
    <property type="entry name" value="PHP"/>
    <property type="match status" value="1"/>
</dbReference>
<dbReference type="EC" id="2.7.7.7" evidence="2"/>
<dbReference type="InterPro" id="IPR004013">
    <property type="entry name" value="PHP_dom"/>
</dbReference>
<accession>A0A399FX57</accession>
<evidence type="ECO:0000256" key="5">
    <source>
        <dbReference type="ARBA" id="ARBA00022695"/>
    </source>
</evidence>
<reference evidence="10 11" key="1">
    <citation type="submission" date="2018-08" db="EMBL/GenBank/DDBJ databases">
        <title>Draft genome of candidate division NPL-UPA2 bacterium Unc8 that adapted to ultra-basic serpentinizing groundwater.</title>
        <authorList>
            <person name="Ishii S."/>
            <person name="Suzuki S."/>
            <person name="Nealson K.H."/>
        </authorList>
    </citation>
    <scope>NUCLEOTIDE SEQUENCE [LARGE SCALE GENOMIC DNA]</scope>
    <source>
        <strain evidence="10">Unc8</strain>
    </source>
</reference>
<dbReference type="Pfam" id="PF14579">
    <property type="entry name" value="HHH_6"/>
    <property type="match status" value="1"/>
</dbReference>
<proteinExistence type="predicted"/>
<name>A0A399FX57_UNCN2</name>
<dbReference type="Gene3D" id="3.20.20.140">
    <property type="entry name" value="Metal-dependent hydrolases"/>
    <property type="match status" value="1"/>
</dbReference>
<dbReference type="NCBIfam" id="TIGR00594">
    <property type="entry name" value="polc"/>
    <property type="match status" value="1"/>
</dbReference>
<keyword evidence="7" id="KW-0239">DNA-directed DNA polymerase</keyword>
<dbReference type="InterPro" id="IPR016195">
    <property type="entry name" value="Pol/histidinol_Pase-like"/>
</dbReference>
<dbReference type="GO" id="GO:0008408">
    <property type="term" value="F:3'-5' exonuclease activity"/>
    <property type="evidence" value="ECO:0007669"/>
    <property type="project" value="InterPro"/>
</dbReference>
<dbReference type="InterPro" id="IPR011708">
    <property type="entry name" value="DNA_pol3_alpha_NTPase_dom"/>
</dbReference>
<protein>
    <recommendedName>
        <fullName evidence="3">DNA polymerase III subunit alpha</fullName>
        <ecNumber evidence="2">2.7.7.7</ecNumber>
    </recommendedName>
</protein>
<evidence type="ECO:0000259" key="9">
    <source>
        <dbReference type="SMART" id="SM00481"/>
    </source>
</evidence>
<evidence type="ECO:0000256" key="2">
    <source>
        <dbReference type="ARBA" id="ARBA00012417"/>
    </source>
</evidence>
<dbReference type="Gene3D" id="1.10.10.1600">
    <property type="entry name" value="Bacterial DNA polymerase III alpha subunit, thumb domain"/>
    <property type="match status" value="1"/>
</dbReference>
<dbReference type="SMART" id="SM00481">
    <property type="entry name" value="POLIIIAc"/>
    <property type="match status" value="1"/>
</dbReference>
<comment type="catalytic activity">
    <reaction evidence="8">
        <text>DNA(n) + a 2'-deoxyribonucleoside 5'-triphosphate = DNA(n+1) + diphosphate</text>
        <dbReference type="Rhea" id="RHEA:22508"/>
        <dbReference type="Rhea" id="RHEA-COMP:17339"/>
        <dbReference type="Rhea" id="RHEA-COMP:17340"/>
        <dbReference type="ChEBI" id="CHEBI:33019"/>
        <dbReference type="ChEBI" id="CHEBI:61560"/>
        <dbReference type="ChEBI" id="CHEBI:173112"/>
        <dbReference type="EC" id="2.7.7.7"/>
    </reaction>
</comment>
<evidence type="ECO:0000256" key="6">
    <source>
        <dbReference type="ARBA" id="ARBA00022705"/>
    </source>
</evidence>
<evidence type="ECO:0000256" key="7">
    <source>
        <dbReference type="ARBA" id="ARBA00022932"/>
    </source>
</evidence>
<keyword evidence="5 10" id="KW-0548">Nucleotidyltransferase</keyword>
<dbReference type="PANTHER" id="PTHR32294">
    <property type="entry name" value="DNA POLYMERASE III SUBUNIT ALPHA"/>
    <property type="match status" value="1"/>
</dbReference>
<dbReference type="InterPro" id="IPR029460">
    <property type="entry name" value="DNAPol_HHH"/>
</dbReference>
<dbReference type="InterPro" id="IPR004365">
    <property type="entry name" value="NA-bd_OB_tRNA"/>
</dbReference>
<dbReference type="InterPro" id="IPR040982">
    <property type="entry name" value="DNA_pol3_finger"/>
</dbReference>
<dbReference type="Pfam" id="PF07733">
    <property type="entry name" value="DNA_pol3_alpha"/>
    <property type="match status" value="1"/>
</dbReference>
<comment type="subcellular location">
    <subcellularLocation>
        <location evidence="1">Cytoplasm</location>
    </subcellularLocation>
</comment>
<feature type="domain" description="Polymerase/histidinol phosphatase N-terminal" evidence="9">
    <location>
        <begin position="7"/>
        <end position="74"/>
    </location>
</feature>
<evidence type="ECO:0000256" key="4">
    <source>
        <dbReference type="ARBA" id="ARBA00022679"/>
    </source>
</evidence>
<gene>
    <name evidence="10" type="ORF">B9J77_00260</name>
</gene>
<organism evidence="10 11">
    <name type="scientific">candidate division NPL-UPA2 bacterium Unc8</name>
    <dbReference type="NCBI Taxonomy" id="1980939"/>
    <lineage>
        <taxon>Bacteria</taxon>
    </lineage>
</organism>
<dbReference type="InterPro" id="IPR004805">
    <property type="entry name" value="DnaE2/DnaE/PolC"/>
</dbReference>
<dbReference type="Gene3D" id="1.10.150.870">
    <property type="match status" value="1"/>
</dbReference>
<evidence type="ECO:0000313" key="11">
    <source>
        <dbReference type="Proteomes" id="UP000266287"/>
    </source>
</evidence>
<dbReference type="Proteomes" id="UP000266287">
    <property type="component" value="Unassembled WGS sequence"/>
</dbReference>
<dbReference type="SUPFAM" id="SSF89550">
    <property type="entry name" value="PHP domain-like"/>
    <property type="match status" value="1"/>
</dbReference>
<keyword evidence="4 10" id="KW-0808">Transferase</keyword>
<dbReference type="Pfam" id="PF01336">
    <property type="entry name" value="tRNA_anti-codon"/>
    <property type="match status" value="1"/>
</dbReference>
<dbReference type="AlphaFoldDB" id="A0A399FX57"/>
<evidence type="ECO:0000256" key="1">
    <source>
        <dbReference type="ARBA" id="ARBA00004496"/>
    </source>
</evidence>
<evidence type="ECO:0000313" key="10">
    <source>
        <dbReference type="EMBL" id="RII01008.1"/>
    </source>
</evidence>
<dbReference type="GO" id="GO:0003676">
    <property type="term" value="F:nucleic acid binding"/>
    <property type="evidence" value="ECO:0007669"/>
    <property type="project" value="InterPro"/>
</dbReference>
<dbReference type="InterPro" id="IPR041931">
    <property type="entry name" value="DNA_pol3_alpha_thumb_dom"/>
</dbReference>
<dbReference type="InterPro" id="IPR003141">
    <property type="entry name" value="Pol/His_phosphatase_N"/>
</dbReference>
<keyword evidence="6" id="KW-0235">DNA replication</keyword>
<evidence type="ECO:0000256" key="3">
    <source>
        <dbReference type="ARBA" id="ARBA00019114"/>
    </source>
</evidence>
<dbReference type="Pfam" id="PF17657">
    <property type="entry name" value="DNA_pol3_finger"/>
    <property type="match status" value="1"/>
</dbReference>
<dbReference type="GO" id="GO:0005737">
    <property type="term" value="C:cytoplasm"/>
    <property type="evidence" value="ECO:0007669"/>
    <property type="project" value="UniProtKB-SubCell"/>
</dbReference>
<dbReference type="EMBL" id="NDHY01000001">
    <property type="protein sequence ID" value="RII01008.1"/>
    <property type="molecule type" value="Genomic_DNA"/>
</dbReference>
<dbReference type="GO" id="GO:0003887">
    <property type="term" value="F:DNA-directed DNA polymerase activity"/>
    <property type="evidence" value="ECO:0007669"/>
    <property type="project" value="UniProtKB-KW"/>
</dbReference>
<dbReference type="NCBIfam" id="NF005298">
    <property type="entry name" value="PRK06826.1"/>
    <property type="match status" value="1"/>
</dbReference>
<comment type="caution">
    <text evidence="10">The sequence shown here is derived from an EMBL/GenBank/DDBJ whole genome shotgun (WGS) entry which is preliminary data.</text>
</comment>
<dbReference type="GO" id="GO:0006260">
    <property type="term" value="P:DNA replication"/>
    <property type="evidence" value="ECO:0007669"/>
    <property type="project" value="UniProtKB-KW"/>
</dbReference>
<dbReference type="NCBIfam" id="NF004226">
    <property type="entry name" value="PRK05673.1"/>
    <property type="match status" value="1"/>
</dbReference>
<dbReference type="CDD" id="cd12113">
    <property type="entry name" value="PHP_PolIIIA_DnaE3"/>
    <property type="match status" value="1"/>
</dbReference>
<evidence type="ECO:0000256" key="8">
    <source>
        <dbReference type="ARBA" id="ARBA00049244"/>
    </source>
</evidence>
<sequence length="1138" mass="127324">MIHSPFVHLHNHTEYSLLDGACRISELVARAVSERMPALAITDHGNLFGAIKFYQEAMKAGVKPIIGCEVYVAPKTRFEKTASGASTAAHHLTLLARNEEGYRNLIKLTTAGYLEGFYYRPRVDKQLLIKHCEGLIALSGCLKGEIPQLIEDNQVKEAREVAGQYQELFGRENFFLEIGRQNIEGQVRVNVGLLEIGQRLSIPIVATNDCHYLDRNDAEIQDILICIQTGKTISDPGRMKFSTDEFYFRSAEEMKALFNELPQAVSATIEIAERCNLELFFGKSRFPHFKPPPPFTLNSYLKKLCHEGLAVRYPEGGTAVEERLQHELEVIEKAGYASYFLIIWDLIRHARKKGISVGPGRGSAGGSLIAYLLNITEVDPLLHSLLFERFLNRGRIKPPDIDIDFDYEKRGEVIDYLVEKYGDDRVAQIITFGTMAAKAAVRDVGRVLNMPYGEVDKIARLIPNELNITLAQAQEKEPELKNLVDNDEQVARLITLARKMEGFVRHASTHAAGVVISEEPLTNLVPLFKATNNEVTTQYDMNSLLEIGLLKLDILGLRTLTVINDTFRLIRETREDELALPQIPLDDKKTFQLLSTARSLGVFQLESSGMQDLLKRLSPTKFDDIIATIGLHRPGPLGGGMIDEFISGKKGVSVIRYDHPALKPILKDTYGVILYQEQIMGIVSKLAGFTLEQSDILQRAISKKIPQVMDEQRQAFVAGATENKVEKRVAEKVFDLISRFAGYGFNKAHATAYALIAYQTAYLKANYPVEFMTALLTSEMGNTDKITTYIDECRRMGIKVLPPDVNESQLQFTVTRGDIRCGLATVKNVGRGAIRSIINARERKGKFTSLHQFYNEVDLRLVNKRVVESLIKCGSFDSLGIYRSRLLASLGQAIALAQNEQRAREKGQMPLFSTEEGSIGSSEAFPEIPEWPEEKLLSMEKEILGLYVTSHPLARYDSLIKRYTTMTGANPASGREVIIGGIIVNLKKVTTKKNGQMAIFNLESTNGTMRVVVFPLAFERFSSLIVPDEMVFVKGKIDAREEQPQINADEIIPISTADEMLARSAHIRLCESTSSEELLEALKEILLLHFGDCPLYLHLITENKKEVVVLAASRCKPTQELITEVEKLIGKEALTFST</sequence>
<dbReference type="CDD" id="cd04485">
    <property type="entry name" value="DnaE_OBF"/>
    <property type="match status" value="1"/>
</dbReference>
<dbReference type="PANTHER" id="PTHR32294:SF0">
    <property type="entry name" value="DNA POLYMERASE III SUBUNIT ALPHA"/>
    <property type="match status" value="1"/>
</dbReference>